<gene>
    <name evidence="1" type="ORF">M431DRAFT_513647</name>
</gene>
<reference evidence="1 2" key="1">
    <citation type="submission" date="2016-07" db="EMBL/GenBank/DDBJ databases">
        <title>Multiple horizontal gene transfer events from other fungi enriched the ability of initially mycotrophic Trichoderma (Ascomycota) to feed on dead plant biomass.</title>
        <authorList>
            <consortium name="DOE Joint Genome Institute"/>
            <person name="Aerts A."/>
            <person name="Atanasova L."/>
            <person name="Chenthamara K."/>
            <person name="Zhang J."/>
            <person name="Grujic M."/>
            <person name="Henrissat B."/>
            <person name="Kuo A."/>
            <person name="Salamov A."/>
            <person name="Lipzen A."/>
            <person name="Labutti K."/>
            <person name="Barry K."/>
            <person name="Miao Y."/>
            <person name="Rahimi M.J."/>
            <person name="Shen Q."/>
            <person name="Grigoriev I.V."/>
            <person name="Kubicek C.P."/>
            <person name="Druzhinina I.S."/>
        </authorList>
    </citation>
    <scope>NUCLEOTIDE SEQUENCE [LARGE SCALE GENOMIC DNA]</scope>
    <source>
        <strain evidence="1 2">CBS 226.95</strain>
    </source>
</reference>
<dbReference type="AlphaFoldDB" id="A0A2T3ZUC2"/>
<dbReference type="Proteomes" id="UP000241690">
    <property type="component" value="Unassembled WGS sequence"/>
</dbReference>
<protein>
    <submittedName>
        <fullName evidence="1">Uncharacterized protein</fullName>
    </submittedName>
</protein>
<evidence type="ECO:0000313" key="2">
    <source>
        <dbReference type="Proteomes" id="UP000241690"/>
    </source>
</evidence>
<evidence type="ECO:0000313" key="1">
    <source>
        <dbReference type="EMBL" id="PTB48414.1"/>
    </source>
</evidence>
<proteinExistence type="predicted"/>
<name>A0A2T3ZUC2_TRIHA</name>
<dbReference type="EMBL" id="KZ679699">
    <property type="protein sequence ID" value="PTB48414.1"/>
    <property type="molecule type" value="Genomic_DNA"/>
</dbReference>
<organism evidence="1 2">
    <name type="scientific">Trichoderma harzianum CBS 226.95</name>
    <dbReference type="NCBI Taxonomy" id="983964"/>
    <lineage>
        <taxon>Eukaryota</taxon>
        <taxon>Fungi</taxon>
        <taxon>Dikarya</taxon>
        <taxon>Ascomycota</taxon>
        <taxon>Pezizomycotina</taxon>
        <taxon>Sordariomycetes</taxon>
        <taxon>Hypocreomycetidae</taxon>
        <taxon>Hypocreales</taxon>
        <taxon>Hypocreaceae</taxon>
        <taxon>Trichoderma</taxon>
    </lineage>
</organism>
<sequence>MGCCQAAVPSFTLTRTEAETNIAPRELLGRPICPTPASPPFADFALPRGPKHRLCRLYTTTPFADMDRVVGFYSVFFMCHRKFVSLSGFVPSLAEWGMARTACLPSWASGCSFSNSPVAARAQSMPNPSTLRLLRASRSACKLVALQNKAARRFFPCKSTCLQ</sequence>
<keyword evidence="2" id="KW-1185">Reference proteome</keyword>
<accession>A0A2T3ZUC2</accession>
<dbReference type="GeneID" id="36628634"/>
<dbReference type="RefSeq" id="XP_024768091.1">
    <property type="nucleotide sequence ID" value="XM_024920065.1"/>
</dbReference>